<dbReference type="InterPro" id="IPR050109">
    <property type="entry name" value="HTH-type_TetR-like_transc_reg"/>
</dbReference>
<dbReference type="eggNOG" id="COG1309">
    <property type="taxonomic scope" value="Bacteria"/>
</dbReference>
<feature type="DNA-binding region" description="H-T-H motif" evidence="4">
    <location>
        <begin position="31"/>
        <end position="50"/>
    </location>
</feature>
<dbReference type="PROSITE" id="PS50977">
    <property type="entry name" value="HTH_TETR_2"/>
    <property type="match status" value="1"/>
</dbReference>
<dbReference type="InterPro" id="IPR009057">
    <property type="entry name" value="Homeodomain-like_sf"/>
</dbReference>
<proteinExistence type="predicted"/>
<evidence type="ECO:0000256" key="4">
    <source>
        <dbReference type="PROSITE-ProRule" id="PRU00335"/>
    </source>
</evidence>
<name>S9Q735_9RHOB</name>
<dbReference type="Pfam" id="PF00440">
    <property type="entry name" value="TetR_N"/>
    <property type="match status" value="1"/>
</dbReference>
<dbReference type="AlphaFoldDB" id="S9Q735"/>
<dbReference type="Pfam" id="PF16925">
    <property type="entry name" value="TetR_C_13"/>
    <property type="match status" value="1"/>
</dbReference>
<evidence type="ECO:0000313" key="7">
    <source>
        <dbReference type="Proteomes" id="UP000015351"/>
    </source>
</evidence>
<accession>S9Q735</accession>
<dbReference type="Gene3D" id="1.10.357.10">
    <property type="entry name" value="Tetracycline Repressor, domain 2"/>
    <property type="match status" value="1"/>
</dbReference>
<dbReference type="InterPro" id="IPR011075">
    <property type="entry name" value="TetR_C"/>
</dbReference>
<dbReference type="SUPFAM" id="SSF48498">
    <property type="entry name" value="Tetracyclin repressor-like, C-terminal domain"/>
    <property type="match status" value="1"/>
</dbReference>
<dbReference type="PROSITE" id="PS01081">
    <property type="entry name" value="HTH_TETR_1"/>
    <property type="match status" value="1"/>
</dbReference>
<keyword evidence="2 4" id="KW-0238">DNA-binding</keyword>
<comment type="caution">
    <text evidence="6">The sequence shown here is derived from an EMBL/GenBank/DDBJ whole genome shotgun (WGS) entry which is preliminary data.</text>
</comment>
<reference evidence="7" key="1">
    <citation type="journal article" date="2013" name="Stand. Genomic Sci.">
        <title>Genome sequence of the Litoreibacter arenae type strain (DSM 19593(T)), a member of the Roseobacter clade isolated from sea sand.</title>
        <authorList>
            <person name="Riedel T."/>
            <person name="Fiebig A."/>
            <person name="Petersen J."/>
            <person name="Gronow S."/>
            <person name="Kyrpides N.C."/>
            <person name="Goker M."/>
            <person name="Klenk H.P."/>
        </authorList>
    </citation>
    <scope>NUCLEOTIDE SEQUENCE [LARGE SCALE GENOMIC DNA]</scope>
    <source>
        <strain evidence="7">DSM 19593</strain>
    </source>
</reference>
<organism evidence="6 7">
    <name type="scientific">Litoreibacter arenae DSM 19593</name>
    <dbReference type="NCBI Taxonomy" id="1123360"/>
    <lineage>
        <taxon>Bacteria</taxon>
        <taxon>Pseudomonadati</taxon>
        <taxon>Pseudomonadota</taxon>
        <taxon>Alphaproteobacteria</taxon>
        <taxon>Rhodobacterales</taxon>
        <taxon>Roseobacteraceae</taxon>
        <taxon>Litoreibacter</taxon>
    </lineage>
</organism>
<dbReference type="GO" id="GO:0003700">
    <property type="term" value="F:DNA-binding transcription factor activity"/>
    <property type="evidence" value="ECO:0007669"/>
    <property type="project" value="TreeGrafter"/>
</dbReference>
<dbReference type="RefSeq" id="WP_021102247.1">
    <property type="nucleotide sequence ID" value="NZ_KE557314.1"/>
</dbReference>
<dbReference type="Proteomes" id="UP000015351">
    <property type="component" value="Unassembled WGS sequence"/>
</dbReference>
<evidence type="ECO:0000256" key="1">
    <source>
        <dbReference type="ARBA" id="ARBA00023015"/>
    </source>
</evidence>
<keyword evidence="3" id="KW-0804">Transcription</keyword>
<keyword evidence="1" id="KW-0805">Transcription regulation</keyword>
<dbReference type="GO" id="GO:0000976">
    <property type="term" value="F:transcription cis-regulatory region binding"/>
    <property type="evidence" value="ECO:0007669"/>
    <property type="project" value="TreeGrafter"/>
</dbReference>
<dbReference type="InterPro" id="IPR023772">
    <property type="entry name" value="DNA-bd_HTH_TetR-type_CS"/>
</dbReference>
<dbReference type="InterPro" id="IPR036271">
    <property type="entry name" value="Tet_transcr_reg_TetR-rel_C_sf"/>
</dbReference>
<dbReference type="STRING" id="1123360.thalar_02897"/>
<evidence type="ECO:0000259" key="5">
    <source>
        <dbReference type="PROSITE" id="PS50977"/>
    </source>
</evidence>
<dbReference type="InterPro" id="IPR001647">
    <property type="entry name" value="HTH_TetR"/>
</dbReference>
<protein>
    <submittedName>
        <fullName evidence="6">Transcriptional regulator, TetR family</fullName>
    </submittedName>
</protein>
<evidence type="ECO:0000313" key="6">
    <source>
        <dbReference type="EMBL" id="EPX77176.1"/>
    </source>
</evidence>
<dbReference type="SUPFAM" id="SSF46689">
    <property type="entry name" value="Homeodomain-like"/>
    <property type="match status" value="1"/>
</dbReference>
<evidence type="ECO:0000256" key="3">
    <source>
        <dbReference type="ARBA" id="ARBA00023163"/>
    </source>
</evidence>
<dbReference type="PANTHER" id="PTHR30055:SF234">
    <property type="entry name" value="HTH-TYPE TRANSCRIPTIONAL REGULATOR BETI"/>
    <property type="match status" value="1"/>
</dbReference>
<feature type="domain" description="HTH tetR-type" evidence="5">
    <location>
        <begin position="8"/>
        <end position="68"/>
    </location>
</feature>
<gene>
    <name evidence="6" type="ORF">thalar_02897</name>
</gene>
<evidence type="ECO:0000256" key="2">
    <source>
        <dbReference type="ARBA" id="ARBA00023125"/>
    </source>
</evidence>
<keyword evidence="7" id="KW-1185">Reference proteome</keyword>
<dbReference type="PANTHER" id="PTHR30055">
    <property type="entry name" value="HTH-TYPE TRANSCRIPTIONAL REGULATOR RUTR"/>
    <property type="match status" value="1"/>
</dbReference>
<dbReference type="EMBL" id="AONI01000015">
    <property type="protein sequence ID" value="EPX77176.1"/>
    <property type="molecule type" value="Genomic_DNA"/>
</dbReference>
<dbReference type="HOGENOM" id="CLU_069356_12_3_5"/>
<sequence length="202" mass="22178">MSQRKPAENRRIEILTATLDLAFKIGPDHVTTGMVAHQLGLTQPAIYKHFPKKEFIWQAIGTALIARIHENIDRSNAASTNPMGVVRCLILGHLNFIMETPALPEIMVTRDPSGNLATTRRGIQGAMNALRACLKQHLESAISAGDLREDLHAEDAVMLLIGVIQSLALRLIVTRDPAHLVQDGERLLDLQLMLLASEGNTT</sequence>